<evidence type="ECO:0000313" key="4">
    <source>
        <dbReference type="Proteomes" id="UP001595792"/>
    </source>
</evidence>
<evidence type="ECO:0000313" key="3">
    <source>
        <dbReference type="EMBL" id="MFC4195653.1"/>
    </source>
</evidence>
<protein>
    <submittedName>
        <fullName evidence="3">DUF262 domain-containing protein</fullName>
    </submittedName>
</protein>
<accession>A0ABV8NI96</accession>
<dbReference type="Proteomes" id="UP001595792">
    <property type="component" value="Unassembled WGS sequence"/>
</dbReference>
<reference evidence="4" key="1">
    <citation type="journal article" date="2019" name="Int. J. Syst. Evol. Microbiol.">
        <title>The Global Catalogue of Microorganisms (GCM) 10K type strain sequencing project: providing services to taxonomists for standard genome sequencing and annotation.</title>
        <authorList>
            <consortium name="The Broad Institute Genomics Platform"/>
            <consortium name="The Broad Institute Genome Sequencing Center for Infectious Disease"/>
            <person name="Wu L."/>
            <person name="Ma J."/>
        </authorList>
    </citation>
    <scope>NUCLEOTIDE SEQUENCE [LARGE SCALE GENOMIC DNA]</scope>
    <source>
        <strain evidence="4">CCM 8689</strain>
    </source>
</reference>
<feature type="domain" description="GmrSD restriction endonucleases C-terminal" evidence="2">
    <location>
        <begin position="424"/>
        <end position="567"/>
    </location>
</feature>
<dbReference type="InterPro" id="IPR011089">
    <property type="entry name" value="GmrSD_C"/>
</dbReference>
<proteinExistence type="predicted"/>
<organism evidence="3 4">
    <name type="scientific">Pedobacter jamesrossensis</name>
    <dbReference type="NCBI Taxonomy" id="1908238"/>
    <lineage>
        <taxon>Bacteria</taxon>
        <taxon>Pseudomonadati</taxon>
        <taxon>Bacteroidota</taxon>
        <taxon>Sphingobacteriia</taxon>
        <taxon>Sphingobacteriales</taxon>
        <taxon>Sphingobacteriaceae</taxon>
        <taxon>Pedobacter</taxon>
    </lineage>
</organism>
<comment type="caution">
    <text evidence="3">The sequence shown here is derived from an EMBL/GenBank/DDBJ whole genome shotgun (WGS) entry which is preliminary data.</text>
</comment>
<evidence type="ECO:0000259" key="2">
    <source>
        <dbReference type="Pfam" id="PF07510"/>
    </source>
</evidence>
<dbReference type="Pfam" id="PF07510">
    <property type="entry name" value="GmrSD_C"/>
    <property type="match status" value="1"/>
</dbReference>
<dbReference type="PANTHER" id="PTHR35149">
    <property type="entry name" value="SLL5132 PROTEIN"/>
    <property type="match status" value="1"/>
</dbReference>
<feature type="domain" description="GmrSD restriction endonucleases N-terminal" evidence="1">
    <location>
        <begin position="12"/>
        <end position="237"/>
    </location>
</feature>
<dbReference type="PANTHER" id="PTHR35149:SF2">
    <property type="entry name" value="DUF262 DOMAIN-CONTAINING PROTEIN"/>
    <property type="match status" value="1"/>
</dbReference>
<dbReference type="Pfam" id="PF03235">
    <property type="entry name" value="GmrSD_N"/>
    <property type="match status" value="1"/>
</dbReference>
<keyword evidence="4" id="KW-1185">Reference proteome</keyword>
<gene>
    <name evidence="3" type="ORF">ACFOUY_02960</name>
</gene>
<dbReference type="InterPro" id="IPR004919">
    <property type="entry name" value="GmrSD_N"/>
</dbReference>
<name>A0ABV8NI96_9SPHI</name>
<dbReference type="EMBL" id="JBHSBY010000019">
    <property type="protein sequence ID" value="MFC4195653.1"/>
    <property type="molecule type" value="Genomic_DNA"/>
</dbReference>
<dbReference type="RefSeq" id="WP_378958962.1">
    <property type="nucleotide sequence ID" value="NZ_JBHRXC010000016.1"/>
</dbReference>
<evidence type="ECO:0000259" key="1">
    <source>
        <dbReference type="Pfam" id="PF03235"/>
    </source>
</evidence>
<sequence>MEDIFKPSSLTIKQLFGNTDSLYQIPRYQRPYSWGDDQLEKLWDDLIEAKENDPNYFLGSVITAKPEDSSSYLDIVDGQQRLTTLTILLCVYRDLFPNINQNILDQDPFAVDNKVIDSSIKFNDRFERLRLRTHSNHQSDFETIILNNDTTTTKKPTKKDLRKEEPKFKFQNTSNFFTNKLNEIGEEEAGVLINYLFNSVKIIRIDCQSVAFAIKLFQVLNDRGLDLSNSDLIKSFLIGQIQKKYENDLELKKQKEDQFMDDWKVCENYSNDTETTLNDLFVMYEYYLLAQNPKKSLYDELVEELRGKDPNQVIKEIRDFIGNYRTEIYDKDDKLTYSFFYITWGMYWRSILLTALKEKYPDYLEFSKIFRRYYYLNWIAGNTLTKIKQTSFNLIKWLKEKKSLEFIKNELEQNSAETTRRAIENLQGDIYNEKWCKPLLFLIEYQQTDDSNLNFLAMWDRNIQVEHILPRAYSNNLEWRNKFELNDEIEDWVNSGANLTLLSGTKNLQASNYGFERKLGAYTGKGFYSEENEGITAFRITQKIVDDYTKNKYNKEWNLEALQDRWNWFCGQIETILEIDLTEIKH</sequence>